<evidence type="ECO:0000313" key="1">
    <source>
        <dbReference type="EMBL" id="ARP93549.1"/>
    </source>
</evidence>
<gene>
    <name evidence="1" type="ORF">CAL15_03625</name>
</gene>
<dbReference type="InterPro" id="IPR021123">
    <property type="entry name" value="T3SS_needle-like"/>
</dbReference>
<dbReference type="KEGG" id="bgm:CAL15_03625"/>
<dbReference type="Gene3D" id="1.20.58.90">
    <property type="match status" value="1"/>
</dbReference>
<accession>A0A1W6Z875</accession>
<name>A0A1W6Z875_9BORD</name>
<evidence type="ECO:0000313" key="2">
    <source>
        <dbReference type="Proteomes" id="UP000194161"/>
    </source>
</evidence>
<dbReference type="Proteomes" id="UP000194161">
    <property type="component" value="Chromosome"/>
</dbReference>
<protein>
    <submittedName>
        <fullName evidence="1">Type III secretion protein</fullName>
    </submittedName>
</protein>
<dbReference type="RefSeq" id="WP_086077331.1">
    <property type="nucleotide sequence ID" value="NZ_CP021111.1"/>
</dbReference>
<sequence>MALNGLSGSAGLNFNNLNNTVYESIRSRETELRNTLSTISSNGDGAVSQADMLAMQQQISQWTMMVEVQSTISKSISDSLKSVIQKSS</sequence>
<reference evidence="1 2" key="1">
    <citation type="submission" date="2017-05" db="EMBL/GenBank/DDBJ databases">
        <title>Complete and WGS of Bordetella genogroups.</title>
        <authorList>
            <person name="Spilker T."/>
            <person name="LiPuma J."/>
        </authorList>
    </citation>
    <scope>NUCLEOTIDE SEQUENCE [LARGE SCALE GENOMIC DNA]</scope>
    <source>
        <strain evidence="1 2">AU7206</strain>
    </source>
</reference>
<dbReference type="STRING" id="463040.CAL15_03625"/>
<dbReference type="Pfam" id="PF09392">
    <property type="entry name" value="T3SS_needle_F"/>
    <property type="match status" value="1"/>
</dbReference>
<proteinExistence type="predicted"/>
<dbReference type="AlphaFoldDB" id="A0A1W6Z875"/>
<dbReference type="EMBL" id="CP021111">
    <property type="protein sequence ID" value="ARP93549.1"/>
    <property type="molecule type" value="Genomic_DNA"/>
</dbReference>
<dbReference type="GO" id="GO:0015031">
    <property type="term" value="P:protein transport"/>
    <property type="evidence" value="ECO:0007669"/>
    <property type="project" value="InterPro"/>
</dbReference>
<dbReference type="InterPro" id="IPR037203">
    <property type="entry name" value="T3SS_needle-like_sf"/>
</dbReference>
<keyword evidence="2" id="KW-1185">Reference proteome</keyword>
<dbReference type="SUPFAM" id="SSF140129">
    <property type="entry name" value="MxiH-like"/>
    <property type="match status" value="1"/>
</dbReference>
<dbReference type="OrthoDB" id="8657120at2"/>
<organism evidence="1 2">
    <name type="scientific">Bordetella genomosp. 13</name>
    <dbReference type="NCBI Taxonomy" id="463040"/>
    <lineage>
        <taxon>Bacteria</taxon>
        <taxon>Pseudomonadati</taxon>
        <taxon>Pseudomonadota</taxon>
        <taxon>Betaproteobacteria</taxon>
        <taxon>Burkholderiales</taxon>
        <taxon>Alcaligenaceae</taxon>
        <taxon>Bordetella</taxon>
    </lineage>
</organism>